<evidence type="ECO:0000313" key="2">
    <source>
        <dbReference type="Proteomes" id="UP000002164"/>
    </source>
</evidence>
<protein>
    <submittedName>
        <fullName evidence="1">Uncharacterized protein</fullName>
    </submittedName>
</protein>
<dbReference type="KEGG" id="lsp:Bsph_2570"/>
<dbReference type="EnsemblBacteria" id="ACA40121">
    <property type="protein sequence ID" value="ACA40121"/>
    <property type="gene ID" value="Bsph_2570"/>
</dbReference>
<organism evidence="1 2">
    <name type="scientific">Lysinibacillus sphaericus (strain C3-41)</name>
    <dbReference type="NCBI Taxonomy" id="444177"/>
    <lineage>
        <taxon>Bacteria</taxon>
        <taxon>Bacillati</taxon>
        <taxon>Bacillota</taxon>
        <taxon>Bacilli</taxon>
        <taxon>Bacillales</taxon>
        <taxon>Bacillaceae</taxon>
        <taxon>Lysinibacillus</taxon>
    </lineage>
</organism>
<dbReference type="EMBL" id="CP000817">
    <property type="protein sequence ID" value="ACA40121.1"/>
    <property type="molecule type" value="Genomic_DNA"/>
</dbReference>
<accession>B1HYG0</accession>
<gene>
    <name evidence="1" type="ordered locus">Bsph_2570</name>
</gene>
<proteinExistence type="predicted"/>
<evidence type="ECO:0000313" key="1">
    <source>
        <dbReference type="EMBL" id="ACA40121.1"/>
    </source>
</evidence>
<dbReference type="HOGENOM" id="CLU_3312319_0_0_9"/>
<name>B1HYG0_LYSSC</name>
<dbReference type="Proteomes" id="UP000002164">
    <property type="component" value="Chromosome"/>
</dbReference>
<sequence>MNSYMFGELIDMISSTIGRVYLGTHLFLLKGQIVEEHFQ</sequence>
<dbReference type="AlphaFoldDB" id="B1HYG0"/>
<reference evidence="1 2" key="1">
    <citation type="journal article" date="2008" name="J. Bacteriol.">
        <title>Complete genome sequence of the mosquitocidal bacterium Bacillus sphaericus C3-41 and comparison with those of closely related Bacillus species.</title>
        <authorList>
            <person name="Hu X."/>
            <person name="Fan W."/>
            <person name="Han B."/>
            <person name="Liu H."/>
            <person name="Zheng D."/>
            <person name="Li Q."/>
            <person name="Dong W."/>
            <person name="Yan J."/>
            <person name="Gao M."/>
            <person name="Berry C."/>
            <person name="Yuan Z."/>
        </authorList>
    </citation>
    <scope>NUCLEOTIDE SEQUENCE [LARGE SCALE GENOMIC DNA]</scope>
    <source>
        <strain evidence="1 2">C3-41</strain>
    </source>
</reference>